<dbReference type="EMBL" id="RQXT01000026">
    <property type="protein sequence ID" value="RRH97726.1"/>
    <property type="molecule type" value="Genomic_DNA"/>
</dbReference>
<evidence type="ECO:0000313" key="3">
    <source>
        <dbReference type="Proteomes" id="UP000273786"/>
    </source>
</evidence>
<proteinExistence type="predicted"/>
<protein>
    <submittedName>
        <fullName evidence="2">Uncharacterized protein</fullName>
    </submittedName>
</protein>
<evidence type="ECO:0000256" key="1">
    <source>
        <dbReference type="SAM" id="MobiDB-lite"/>
    </source>
</evidence>
<evidence type="ECO:0000313" key="2">
    <source>
        <dbReference type="EMBL" id="RRH97726.1"/>
    </source>
</evidence>
<gene>
    <name evidence="2" type="ORF">EH240_20565</name>
</gene>
<organism evidence="2 3">
    <name type="scientific">Mesorhizobium tamadayense</name>
    <dbReference type="NCBI Taxonomy" id="425306"/>
    <lineage>
        <taxon>Bacteria</taxon>
        <taxon>Pseudomonadati</taxon>
        <taxon>Pseudomonadota</taxon>
        <taxon>Alphaproteobacteria</taxon>
        <taxon>Hyphomicrobiales</taxon>
        <taxon>Phyllobacteriaceae</taxon>
        <taxon>Mesorhizobium</taxon>
    </lineage>
</organism>
<dbReference type="Proteomes" id="UP000273786">
    <property type="component" value="Unassembled WGS sequence"/>
</dbReference>
<sequence>MTSHTVGHLAASLPPSVEAHALRTDIRFVEFFGLPGVGKTTTSRLLANSLRRRGPLVGEVRIAWEGRTFIERQIYRIGVVAPRFLDREFRSLFTRIARFVVESRQASLLDAVRLVWNLVGLVAFIQQERSRRNSIIIMDQGLLQGFWSVFLKSKCRKTSEKWLDMLSTLGVHDMVFVHLRSETGIARDRLQTRGDRSSRLQRTSPESDPDLWSAADRACREMAAALERSMGTEDHIGVLAAVDVEMFASPEDVAERALEAVLLACLDRHRLCDSPGQ</sequence>
<dbReference type="SUPFAM" id="SSF52540">
    <property type="entry name" value="P-loop containing nucleoside triphosphate hydrolases"/>
    <property type="match status" value="1"/>
</dbReference>
<dbReference type="AlphaFoldDB" id="A0A3P3FHN7"/>
<keyword evidence="3" id="KW-1185">Reference proteome</keyword>
<dbReference type="Gene3D" id="3.40.50.300">
    <property type="entry name" value="P-loop containing nucleotide triphosphate hydrolases"/>
    <property type="match status" value="1"/>
</dbReference>
<accession>A0A3P3FHN7</accession>
<dbReference type="OrthoDB" id="8421785at2"/>
<reference evidence="2 3" key="1">
    <citation type="submission" date="2018-11" db="EMBL/GenBank/DDBJ databases">
        <title>the genome of Mesorhizobium tamadayense DSM 28320.</title>
        <authorList>
            <person name="Gao J."/>
        </authorList>
    </citation>
    <scope>NUCLEOTIDE SEQUENCE [LARGE SCALE GENOMIC DNA]</scope>
    <source>
        <strain evidence="2 3">DSM 28320</strain>
    </source>
</reference>
<comment type="caution">
    <text evidence="2">The sequence shown here is derived from an EMBL/GenBank/DDBJ whole genome shotgun (WGS) entry which is preliminary data.</text>
</comment>
<feature type="region of interest" description="Disordered" evidence="1">
    <location>
        <begin position="191"/>
        <end position="211"/>
    </location>
</feature>
<name>A0A3P3FHN7_9HYPH</name>
<dbReference type="InterPro" id="IPR027417">
    <property type="entry name" value="P-loop_NTPase"/>
</dbReference>